<evidence type="ECO:0000313" key="2">
    <source>
        <dbReference type="Proteomes" id="UP000182544"/>
    </source>
</evidence>
<name>A0A1K2IRH5_9FLAO</name>
<dbReference type="Proteomes" id="UP000182544">
    <property type="component" value="Unassembled WGS sequence"/>
</dbReference>
<protein>
    <submittedName>
        <fullName evidence="1">Uncharacterized protein</fullName>
    </submittedName>
</protein>
<dbReference type="RefSeq" id="WP_072403650.1">
    <property type="nucleotide sequence ID" value="NZ_FPKV01000006.1"/>
</dbReference>
<evidence type="ECO:0000313" key="1">
    <source>
        <dbReference type="EMBL" id="SFZ94967.1"/>
    </source>
</evidence>
<organism evidence="1 2">
    <name type="scientific">Flaviramulus basaltis</name>
    <dbReference type="NCBI Taxonomy" id="369401"/>
    <lineage>
        <taxon>Bacteria</taxon>
        <taxon>Pseudomonadati</taxon>
        <taxon>Bacteroidota</taxon>
        <taxon>Flavobacteriia</taxon>
        <taxon>Flavobacteriales</taxon>
        <taxon>Flavobacteriaceae</taxon>
        <taxon>Flaviramulus</taxon>
    </lineage>
</organism>
<dbReference type="STRING" id="369401.SAMN05428642_1065"/>
<keyword evidence="2" id="KW-1185">Reference proteome</keyword>
<dbReference type="OrthoDB" id="1139217at2"/>
<reference evidence="1 2" key="1">
    <citation type="submission" date="2016-10" db="EMBL/GenBank/DDBJ databases">
        <authorList>
            <person name="de Groot N.N."/>
        </authorList>
    </citation>
    <scope>NUCLEOTIDE SEQUENCE [LARGE SCALE GENOMIC DNA]</scope>
    <source>
        <strain evidence="1 2">DSM 18180</strain>
    </source>
</reference>
<proteinExistence type="predicted"/>
<gene>
    <name evidence="1" type="ORF">SAMN05428642_1065</name>
</gene>
<sequence length="137" mass="15913">MKDETLKRNILFWIDQNIIYCKISKNVGKNNIGVELEDTFSQAITMLSYGKYIPILINIREINFLTSIRLFIYLSNNLAIKNLVLSKTFLVDSFALKILLFLYSLTIDTIVPNRVFNIHSSAIKHCNKKYMEFNIIG</sequence>
<dbReference type="AlphaFoldDB" id="A0A1K2IRH5"/>
<dbReference type="EMBL" id="FPKV01000006">
    <property type="protein sequence ID" value="SFZ94967.1"/>
    <property type="molecule type" value="Genomic_DNA"/>
</dbReference>
<accession>A0A1K2IRH5</accession>